<protein>
    <submittedName>
        <fullName evidence="1">Uncharacterized protein</fullName>
    </submittedName>
</protein>
<name>A0A564YJD4_HYMDI</name>
<evidence type="ECO:0000313" key="2">
    <source>
        <dbReference type="Proteomes" id="UP000321570"/>
    </source>
</evidence>
<proteinExistence type="predicted"/>
<gene>
    <name evidence="1" type="ORF">WMSIL1_LOCUS6653</name>
</gene>
<accession>A0A564YJD4</accession>
<sequence>NNTQSIIKAVAFAQSVLRKEGSIPFSFTLDPKQVVGCNVQDNNRAVKIYNFLMSSKADSICTTCFCVFLGPPLVGDCGFVDQWMVVGEPKQNRVQKLFHISYTCPVLGFSSVIVDKVEGSEN</sequence>
<organism evidence="1 2">
    <name type="scientific">Hymenolepis diminuta</name>
    <name type="common">Rat tapeworm</name>
    <dbReference type="NCBI Taxonomy" id="6216"/>
    <lineage>
        <taxon>Eukaryota</taxon>
        <taxon>Metazoa</taxon>
        <taxon>Spiralia</taxon>
        <taxon>Lophotrochozoa</taxon>
        <taxon>Platyhelminthes</taxon>
        <taxon>Cestoda</taxon>
        <taxon>Eucestoda</taxon>
        <taxon>Cyclophyllidea</taxon>
        <taxon>Hymenolepididae</taxon>
        <taxon>Hymenolepis</taxon>
    </lineage>
</organism>
<feature type="non-terminal residue" evidence="1">
    <location>
        <position position="122"/>
    </location>
</feature>
<keyword evidence="2" id="KW-1185">Reference proteome</keyword>
<dbReference type="AlphaFoldDB" id="A0A564YJD4"/>
<feature type="non-terminal residue" evidence="1">
    <location>
        <position position="1"/>
    </location>
</feature>
<reference evidence="1 2" key="1">
    <citation type="submission" date="2019-07" db="EMBL/GenBank/DDBJ databases">
        <authorList>
            <person name="Jastrzebski P J."/>
            <person name="Paukszto L."/>
            <person name="Jastrzebski P J."/>
        </authorList>
    </citation>
    <scope>NUCLEOTIDE SEQUENCE [LARGE SCALE GENOMIC DNA]</scope>
    <source>
        <strain evidence="1 2">WMS-il1</strain>
    </source>
</reference>
<dbReference type="EMBL" id="CABIJS010000222">
    <property type="protein sequence ID" value="VUZ46713.1"/>
    <property type="molecule type" value="Genomic_DNA"/>
</dbReference>
<evidence type="ECO:0000313" key="1">
    <source>
        <dbReference type="EMBL" id="VUZ46713.1"/>
    </source>
</evidence>
<dbReference type="Proteomes" id="UP000321570">
    <property type="component" value="Unassembled WGS sequence"/>
</dbReference>